<evidence type="ECO:0000313" key="2">
    <source>
        <dbReference type="Proteomes" id="UP000688947"/>
    </source>
</evidence>
<dbReference type="AlphaFoldDB" id="A0A8T1TWT3"/>
<organism evidence="1 2">
    <name type="scientific">Phytophthora cactorum</name>
    <dbReference type="NCBI Taxonomy" id="29920"/>
    <lineage>
        <taxon>Eukaryota</taxon>
        <taxon>Sar</taxon>
        <taxon>Stramenopiles</taxon>
        <taxon>Oomycota</taxon>
        <taxon>Peronosporomycetes</taxon>
        <taxon>Peronosporales</taxon>
        <taxon>Peronosporaceae</taxon>
        <taxon>Phytophthora</taxon>
    </lineage>
</organism>
<comment type="caution">
    <text evidence="1">The sequence shown here is derived from an EMBL/GenBank/DDBJ whole genome shotgun (WGS) entry which is preliminary data.</text>
</comment>
<reference evidence="1" key="1">
    <citation type="submission" date="2021-01" db="EMBL/GenBank/DDBJ databases">
        <title>Phytophthora aleatoria, a newly-described species from Pinus radiata is distinct from Phytophthora cactorum isolates based on comparative genomics.</title>
        <authorList>
            <person name="Mcdougal R."/>
            <person name="Panda P."/>
            <person name="Williams N."/>
            <person name="Studholme D.J."/>
        </authorList>
    </citation>
    <scope>NUCLEOTIDE SEQUENCE</scope>
    <source>
        <strain evidence="1">NZFS 3830</strain>
    </source>
</reference>
<dbReference type="Proteomes" id="UP000688947">
    <property type="component" value="Unassembled WGS sequence"/>
</dbReference>
<name>A0A8T1TWT3_9STRA</name>
<dbReference type="EMBL" id="JAENGZ010001561">
    <property type="protein sequence ID" value="KAG6947367.1"/>
    <property type="molecule type" value="Genomic_DNA"/>
</dbReference>
<protein>
    <submittedName>
        <fullName evidence="1">Uncharacterized protein</fullName>
    </submittedName>
</protein>
<sequence length="54" mass="6144">MELASITHRRYCSISRTRTSVPSLSQKGFLHQLSEATMFTSVTFGDQGYRSIFL</sequence>
<proteinExistence type="predicted"/>
<evidence type="ECO:0000313" key="1">
    <source>
        <dbReference type="EMBL" id="KAG6947367.1"/>
    </source>
</evidence>
<gene>
    <name evidence="1" type="ORF">JG687_00016136</name>
</gene>
<accession>A0A8T1TWT3</accession>